<accession>A0ABT8FBU8</accession>
<dbReference type="Gene3D" id="1.10.357.10">
    <property type="entry name" value="Tetracycline Repressor, domain 2"/>
    <property type="match status" value="1"/>
</dbReference>
<keyword evidence="7" id="KW-1185">Reference proteome</keyword>
<name>A0ABT8FBU8_9ACTN</name>
<dbReference type="InterPro" id="IPR009057">
    <property type="entry name" value="Homeodomain-like_sf"/>
</dbReference>
<evidence type="ECO:0000256" key="3">
    <source>
        <dbReference type="ARBA" id="ARBA00023163"/>
    </source>
</evidence>
<evidence type="ECO:0000256" key="4">
    <source>
        <dbReference type="PROSITE-ProRule" id="PRU00335"/>
    </source>
</evidence>
<evidence type="ECO:0000313" key="7">
    <source>
        <dbReference type="Proteomes" id="UP001168620"/>
    </source>
</evidence>
<dbReference type="PANTHER" id="PTHR30055">
    <property type="entry name" value="HTH-TYPE TRANSCRIPTIONAL REGULATOR RUTR"/>
    <property type="match status" value="1"/>
</dbReference>
<sequence>MTVRQRQRAGGRSEQVRLAVGRAVHDLLAEGRFPFTTVEVAERAGVNRRTLYRWWPTQDLLLAEALTHHVRLVEVPDTGSWAEDVRLFAHRVAGFAADPVDVSITRIMASRLHPDFNAAVEEHFAPVVAGWEQMLARAVARGDAAPVHRADTVVSALVSPLFLAPLTRGAPAAPETVDRIVDLVLDATRPRA</sequence>
<dbReference type="EMBL" id="JAUHJQ010000001">
    <property type="protein sequence ID" value="MDN4172171.1"/>
    <property type="molecule type" value="Genomic_DNA"/>
</dbReference>
<dbReference type="Gene3D" id="1.10.10.60">
    <property type="entry name" value="Homeodomain-like"/>
    <property type="match status" value="1"/>
</dbReference>
<evidence type="ECO:0000256" key="1">
    <source>
        <dbReference type="ARBA" id="ARBA00023015"/>
    </source>
</evidence>
<keyword evidence="3" id="KW-0804">Transcription</keyword>
<dbReference type="PANTHER" id="PTHR30055:SF148">
    <property type="entry name" value="TETR-FAMILY TRANSCRIPTIONAL REGULATOR"/>
    <property type="match status" value="1"/>
</dbReference>
<feature type="DNA-binding region" description="H-T-H motif" evidence="4">
    <location>
        <begin position="36"/>
        <end position="55"/>
    </location>
</feature>
<comment type="caution">
    <text evidence="6">The sequence shown here is derived from an EMBL/GenBank/DDBJ whole genome shotgun (WGS) entry which is preliminary data.</text>
</comment>
<keyword evidence="2 4" id="KW-0238">DNA-binding</keyword>
<reference evidence="6" key="1">
    <citation type="submission" date="2023-06" db="EMBL/GenBank/DDBJ databases">
        <title>Draft genome sequence of Nocardioides sp. SOB77.</title>
        <authorList>
            <person name="Zhang G."/>
        </authorList>
    </citation>
    <scope>NUCLEOTIDE SEQUENCE</scope>
    <source>
        <strain evidence="6">SOB77</strain>
    </source>
</reference>
<gene>
    <name evidence="6" type="ORF">QWY28_04380</name>
</gene>
<dbReference type="SUPFAM" id="SSF46689">
    <property type="entry name" value="Homeodomain-like"/>
    <property type="match status" value="1"/>
</dbReference>
<dbReference type="RefSeq" id="WP_300951085.1">
    <property type="nucleotide sequence ID" value="NZ_JAUHJQ010000001.1"/>
</dbReference>
<evidence type="ECO:0000259" key="5">
    <source>
        <dbReference type="PROSITE" id="PS50977"/>
    </source>
</evidence>
<dbReference type="InterPro" id="IPR001647">
    <property type="entry name" value="HTH_TetR"/>
</dbReference>
<organism evidence="6 7">
    <name type="scientific">Nocardioides oceani</name>
    <dbReference type="NCBI Taxonomy" id="3058369"/>
    <lineage>
        <taxon>Bacteria</taxon>
        <taxon>Bacillati</taxon>
        <taxon>Actinomycetota</taxon>
        <taxon>Actinomycetes</taxon>
        <taxon>Propionibacteriales</taxon>
        <taxon>Nocardioidaceae</taxon>
        <taxon>Nocardioides</taxon>
    </lineage>
</organism>
<evidence type="ECO:0000256" key="2">
    <source>
        <dbReference type="ARBA" id="ARBA00023125"/>
    </source>
</evidence>
<dbReference type="InterPro" id="IPR036271">
    <property type="entry name" value="Tet_transcr_reg_TetR-rel_C_sf"/>
</dbReference>
<dbReference type="Pfam" id="PF16859">
    <property type="entry name" value="TetR_C_11"/>
    <property type="match status" value="1"/>
</dbReference>
<feature type="domain" description="HTH tetR-type" evidence="5">
    <location>
        <begin position="14"/>
        <end position="73"/>
    </location>
</feature>
<dbReference type="InterPro" id="IPR011075">
    <property type="entry name" value="TetR_C"/>
</dbReference>
<evidence type="ECO:0000313" key="6">
    <source>
        <dbReference type="EMBL" id="MDN4172171.1"/>
    </source>
</evidence>
<dbReference type="PROSITE" id="PS50977">
    <property type="entry name" value="HTH_TETR_2"/>
    <property type="match status" value="1"/>
</dbReference>
<protein>
    <submittedName>
        <fullName evidence="6">TetR/AcrR family transcriptional regulator C-terminal ligand-binding domain-containing protein</fullName>
    </submittedName>
</protein>
<dbReference type="Proteomes" id="UP001168620">
    <property type="component" value="Unassembled WGS sequence"/>
</dbReference>
<dbReference type="InterPro" id="IPR050109">
    <property type="entry name" value="HTH-type_TetR-like_transc_reg"/>
</dbReference>
<keyword evidence="1" id="KW-0805">Transcription regulation</keyword>
<proteinExistence type="predicted"/>
<dbReference type="SUPFAM" id="SSF48498">
    <property type="entry name" value="Tetracyclin repressor-like, C-terminal domain"/>
    <property type="match status" value="1"/>
</dbReference>